<name>A0A6J6JWX1_9ZZZZ</name>
<feature type="compositionally biased region" description="Low complexity" evidence="1">
    <location>
        <begin position="300"/>
        <end position="309"/>
    </location>
</feature>
<gene>
    <name evidence="2" type="ORF">UFOPK2157_00617</name>
    <name evidence="3" type="ORF">UFOPK2228_01020</name>
</gene>
<reference evidence="2" key="1">
    <citation type="submission" date="2020-05" db="EMBL/GenBank/DDBJ databases">
        <authorList>
            <person name="Chiriac C."/>
            <person name="Salcher M."/>
            <person name="Ghai R."/>
            <person name="Kavagutti S V."/>
        </authorList>
    </citation>
    <scope>NUCLEOTIDE SEQUENCE</scope>
</reference>
<feature type="region of interest" description="Disordered" evidence="1">
    <location>
        <begin position="241"/>
        <end position="319"/>
    </location>
</feature>
<dbReference type="AlphaFoldDB" id="A0A6J6JWX1"/>
<evidence type="ECO:0000256" key="1">
    <source>
        <dbReference type="SAM" id="MobiDB-lite"/>
    </source>
</evidence>
<dbReference type="EMBL" id="CAEZWF010000046">
    <property type="protein sequence ID" value="CAB4658317.1"/>
    <property type="molecule type" value="Genomic_DNA"/>
</dbReference>
<proteinExistence type="predicted"/>
<protein>
    <submittedName>
        <fullName evidence="2">Unannotated protein</fullName>
    </submittedName>
</protein>
<accession>A0A6J6JWX1</accession>
<feature type="compositionally biased region" description="Low complexity" evidence="1">
    <location>
        <begin position="241"/>
        <end position="254"/>
    </location>
</feature>
<dbReference type="EMBL" id="CAEZVW010000018">
    <property type="protein sequence ID" value="CAB4640734.1"/>
    <property type="molecule type" value="Genomic_DNA"/>
</dbReference>
<evidence type="ECO:0000313" key="2">
    <source>
        <dbReference type="EMBL" id="CAB4640734.1"/>
    </source>
</evidence>
<feature type="compositionally biased region" description="Basic and acidic residues" evidence="1">
    <location>
        <begin position="269"/>
        <end position="293"/>
    </location>
</feature>
<feature type="compositionally biased region" description="Polar residues" evidence="1">
    <location>
        <begin position="255"/>
        <end position="268"/>
    </location>
</feature>
<organism evidence="2">
    <name type="scientific">freshwater metagenome</name>
    <dbReference type="NCBI Taxonomy" id="449393"/>
    <lineage>
        <taxon>unclassified sequences</taxon>
        <taxon>metagenomes</taxon>
        <taxon>ecological metagenomes</taxon>
    </lineage>
</organism>
<sequence length="346" mass="36614">MIYHIDVKNRSGIFQFLALVGLVCSLVLPTKAAANEPCHDYGTPYDGTPFSMGYVGILCGQQNLNAMDQAIAEYPALWEAAQQNSVDDGNSNNPSNETCFDFGLPYGGSVETLGYIGLVCGQENITWMQQLITNYYNEWNASQQNGGSENSSGQTCHDYGTPFSGTEYSMGYIGVLCGQENLSAMDLAIGAHQAAWYASQQNGIGNENSNSNFNDSLNPPPLIPPNCASFTILPSYCVPSGNSSSSGNTSSSGTQPNPSISNIPSAENASERAEATLEKSKEEISTANKKIDTTKPVTGSKSKTSASSKVDSKTGASTSITCKKGKKTVTVKGKNSKCPAGYKKVA</sequence>
<evidence type="ECO:0000313" key="3">
    <source>
        <dbReference type="EMBL" id="CAB4658317.1"/>
    </source>
</evidence>